<dbReference type="AlphaFoldDB" id="A0A396RLH3"/>
<comment type="caution">
    <text evidence="1">The sequence shown here is derived from an EMBL/GenBank/DDBJ whole genome shotgun (WGS) entry which is preliminary data.</text>
</comment>
<dbReference type="Proteomes" id="UP000266693">
    <property type="component" value="Unassembled WGS sequence"/>
</dbReference>
<accession>A0A396RLH3</accession>
<evidence type="ECO:0000313" key="2">
    <source>
        <dbReference type="Proteomes" id="UP000266693"/>
    </source>
</evidence>
<proteinExistence type="predicted"/>
<organism evidence="1 2">
    <name type="scientific">Sphingomonas gilva</name>
    <dbReference type="NCBI Taxonomy" id="2305907"/>
    <lineage>
        <taxon>Bacteria</taxon>
        <taxon>Pseudomonadati</taxon>
        <taxon>Pseudomonadota</taxon>
        <taxon>Alphaproteobacteria</taxon>
        <taxon>Sphingomonadales</taxon>
        <taxon>Sphingomonadaceae</taxon>
        <taxon>Sphingomonas</taxon>
    </lineage>
</organism>
<dbReference type="Pfam" id="PF07030">
    <property type="entry name" value="Phage_Mu_Gp36"/>
    <property type="match status" value="1"/>
</dbReference>
<name>A0A396RLH3_9SPHN</name>
<sequence>MLDRFEERDLVQLTDGDDAVDAVRVTKALTRATVTIDGHVAAKYRTGGLPVPPLLTELACVIAYYHLHRDETPKKVKDDYEEALSDLVKIGKGVIKLDAGEETIPARDGAILVERPERLFGRDSMAGF</sequence>
<dbReference type="EMBL" id="QWLV01000005">
    <property type="protein sequence ID" value="RHW17197.1"/>
    <property type="molecule type" value="Genomic_DNA"/>
</dbReference>
<gene>
    <name evidence="1" type="ORF">D1610_11650</name>
</gene>
<protein>
    <submittedName>
        <fullName evidence="1">DUF1320 domain-containing protein</fullName>
    </submittedName>
</protein>
<dbReference type="InterPro" id="IPR009752">
    <property type="entry name" value="Phage_Mu_GpJ"/>
</dbReference>
<reference evidence="1 2" key="1">
    <citation type="submission" date="2018-08" db="EMBL/GenBank/DDBJ databases">
        <title>The multiple taxonomic identification of Sphingomonas gilva.</title>
        <authorList>
            <person name="Zhu D."/>
            <person name="Zheng S."/>
        </authorList>
    </citation>
    <scope>NUCLEOTIDE SEQUENCE [LARGE SCALE GENOMIC DNA]</scope>
    <source>
        <strain evidence="1 2">ZDH117</strain>
    </source>
</reference>
<keyword evidence="2" id="KW-1185">Reference proteome</keyword>
<evidence type="ECO:0000313" key="1">
    <source>
        <dbReference type="EMBL" id="RHW17197.1"/>
    </source>
</evidence>